<evidence type="ECO:0000313" key="3">
    <source>
        <dbReference type="Proteomes" id="UP000238479"/>
    </source>
</evidence>
<sequence>MVVLRLCCGDVAWTLTSLQACGGSASSDRWEALAVADWWFRHSLPLIDGGNWQDGVRWGFDELVLDRSLPIWYGCFGTMQGGGVLGEVVLLVGVLAMMAGWMVDRLLLVAVARVSSTWWRRGGCCNLELG</sequence>
<accession>A0A2P6PY82</accession>
<keyword evidence="1" id="KW-0472">Membrane</keyword>
<evidence type="ECO:0000313" key="2">
    <source>
        <dbReference type="EMBL" id="PRQ26891.1"/>
    </source>
</evidence>
<reference evidence="2 3" key="1">
    <citation type="journal article" date="2018" name="Nat. Genet.">
        <title>The Rosa genome provides new insights in the design of modern roses.</title>
        <authorList>
            <person name="Bendahmane M."/>
        </authorList>
    </citation>
    <scope>NUCLEOTIDE SEQUENCE [LARGE SCALE GENOMIC DNA]</scope>
    <source>
        <strain evidence="3">cv. Old Blush</strain>
    </source>
</reference>
<dbReference type="PROSITE" id="PS51257">
    <property type="entry name" value="PROKAR_LIPOPROTEIN"/>
    <property type="match status" value="1"/>
</dbReference>
<keyword evidence="1" id="KW-1133">Transmembrane helix</keyword>
<keyword evidence="3" id="KW-1185">Reference proteome</keyword>
<evidence type="ECO:0000256" key="1">
    <source>
        <dbReference type="SAM" id="Phobius"/>
    </source>
</evidence>
<dbReference type="AlphaFoldDB" id="A0A2P6PY82"/>
<dbReference type="Gramene" id="PRQ26891">
    <property type="protein sequence ID" value="PRQ26891"/>
    <property type="gene ID" value="RchiOBHm_Chr6g0299471"/>
</dbReference>
<name>A0A2P6PY82_ROSCH</name>
<dbReference type="EMBL" id="PDCK01000044">
    <property type="protein sequence ID" value="PRQ26891.1"/>
    <property type="molecule type" value="Genomic_DNA"/>
</dbReference>
<comment type="caution">
    <text evidence="2">The sequence shown here is derived from an EMBL/GenBank/DDBJ whole genome shotgun (WGS) entry which is preliminary data.</text>
</comment>
<protein>
    <submittedName>
        <fullName evidence="2">Uncharacterized protein</fullName>
    </submittedName>
</protein>
<gene>
    <name evidence="2" type="ORF">RchiOBHm_Chr6g0299471</name>
</gene>
<feature type="transmembrane region" description="Helical" evidence="1">
    <location>
        <begin position="88"/>
        <end position="111"/>
    </location>
</feature>
<dbReference type="Proteomes" id="UP000238479">
    <property type="component" value="Chromosome 6"/>
</dbReference>
<keyword evidence="1" id="KW-0812">Transmembrane</keyword>
<organism evidence="2 3">
    <name type="scientific">Rosa chinensis</name>
    <name type="common">China rose</name>
    <dbReference type="NCBI Taxonomy" id="74649"/>
    <lineage>
        <taxon>Eukaryota</taxon>
        <taxon>Viridiplantae</taxon>
        <taxon>Streptophyta</taxon>
        <taxon>Embryophyta</taxon>
        <taxon>Tracheophyta</taxon>
        <taxon>Spermatophyta</taxon>
        <taxon>Magnoliopsida</taxon>
        <taxon>eudicotyledons</taxon>
        <taxon>Gunneridae</taxon>
        <taxon>Pentapetalae</taxon>
        <taxon>rosids</taxon>
        <taxon>fabids</taxon>
        <taxon>Rosales</taxon>
        <taxon>Rosaceae</taxon>
        <taxon>Rosoideae</taxon>
        <taxon>Rosoideae incertae sedis</taxon>
        <taxon>Rosa</taxon>
    </lineage>
</organism>
<proteinExistence type="predicted"/>